<evidence type="ECO:0000256" key="2">
    <source>
        <dbReference type="ARBA" id="ARBA00005204"/>
    </source>
</evidence>
<keyword evidence="12" id="KW-1185">Reference proteome</keyword>
<sequence>MRAVMCLVRQSIPVKTFESLFAELTERAASRPEGSGTVAALDAGVHAQGKKVLEEAGEVWIAAEHESDEALAEEISQLLYWVQVLMVGKGLKLEDVYRHL</sequence>
<dbReference type="NCBIfam" id="NF001610">
    <property type="entry name" value="PRK00400.1-1"/>
    <property type="match status" value="1"/>
</dbReference>
<keyword evidence="6 10" id="KW-0547">Nucleotide-binding</keyword>
<name>A0ABT6MAF2_9NOCA</name>
<organism evidence="11 12">
    <name type="scientific">Prescottella agglutinans</name>
    <dbReference type="NCBI Taxonomy" id="1644129"/>
    <lineage>
        <taxon>Bacteria</taxon>
        <taxon>Bacillati</taxon>
        <taxon>Actinomycetota</taxon>
        <taxon>Actinomycetes</taxon>
        <taxon>Mycobacteriales</taxon>
        <taxon>Nocardiaceae</taxon>
        <taxon>Prescottella</taxon>
    </lineage>
</organism>
<reference evidence="11 12" key="1">
    <citation type="submission" date="2023-04" db="EMBL/GenBank/DDBJ databases">
        <title>Forest soil microbial communities from Buena Vista Peninsula, Colon Province, Panama.</title>
        <authorList>
            <person name="Bouskill N."/>
        </authorList>
    </citation>
    <scope>NUCLEOTIDE SEQUENCE [LARGE SCALE GENOMIC DNA]</scope>
    <source>
        <strain evidence="11 12">CFH S0262</strain>
    </source>
</reference>
<dbReference type="PANTHER" id="PTHR42945:SF1">
    <property type="entry name" value="HISTIDINE BIOSYNTHESIS BIFUNCTIONAL PROTEIN HIS7"/>
    <property type="match status" value="1"/>
</dbReference>
<comment type="caution">
    <text evidence="11">The sequence shown here is derived from an EMBL/GenBank/DDBJ whole genome shotgun (WGS) entry which is preliminary data.</text>
</comment>
<comment type="similarity">
    <text evidence="10">Belongs to the PRA-PH family.</text>
</comment>
<evidence type="ECO:0000256" key="1">
    <source>
        <dbReference type="ARBA" id="ARBA00001460"/>
    </source>
</evidence>
<dbReference type="Pfam" id="PF01503">
    <property type="entry name" value="PRA-PH"/>
    <property type="match status" value="1"/>
</dbReference>
<dbReference type="EC" id="3.6.1.31" evidence="3 10"/>
<comment type="pathway">
    <text evidence="2 10">Amino-acid biosynthesis; L-histidine biosynthesis; L-histidine from 5-phospho-alpha-D-ribose 1-diphosphate: step 2/9.</text>
</comment>
<keyword evidence="5 10" id="KW-0028">Amino-acid biosynthesis</keyword>
<dbReference type="CDD" id="cd11547">
    <property type="entry name" value="NTP-PPase_HisE"/>
    <property type="match status" value="1"/>
</dbReference>
<evidence type="ECO:0000313" key="12">
    <source>
        <dbReference type="Proteomes" id="UP001160334"/>
    </source>
</evidence>
<gene>
    <name evidence="10" type="primary">hisE</name>
    <name evidence="11" type="ORF">M2280_002435</name>
</gene>
<evidence type="ECO:0000313" key="11">
    <source>
        <dbReference type="EMBL" id="MDH6281215.1"/>
    </source>
</evidence>
<accession>A0ABT6MAF2</accession>
<evidence type="ECO:0000256" key="3">
    <source>
        <dbReference type="ARBA" id="ARBA00012414"/>
    </source>
</evidence>
<evidence type="ECO:0000256" key="6">
    <source>
        <dbReference type="ARBA" id="ARBA00022741"/>
    </source>
</evidence>
<keyword evidence="9 10" id="KW-0368">Histidine biosynthesis</keyword>
<comment type="catalytic activity">
    <reaction evidence="1 10">
        <text>1-(5-phospho-beta-D-ribosyl)-ATP + H2O = 1-(5-phospho-beta-D-ribosyl)-5'-AMP + diphosphate + H(+)</text>
        <dbReference type="Rhea" id="RHEA:22828"/>
        <dbReference type="ChEBI" id="CHEBI:15377"/>
        <dbReference type="ChEBI" id="CHEBI:15378"/>
        <dbReference type="ChEBI" id="CHEBI:33019"/>
        <dbReference type="ChEBI" id="CHEBI:59457"/>
        <dbReference type="ChEBI" id="CHEBI:73183"/>
        <dbReference type="EC" id="3.6.1.31"/>
    </reaction>
</comment>
<dbReference type="EMBL" id="JARXVC010000005">
    <property type="protein sequence ID" value="MDH6281215.1"/>
    <property type="molecule type" value="Genomic_DNA"/>
</dbReference>
<keyword evidence="10" id="KW-0963">Cytoplasm</keyword>
<dbReference type="NCBIfam" id="TIGR03188">
    <property type="entry name" value="histidine_hisI"/>
    <property type="match status" value="1"/>
</dbReference>
<dbReference type="PANTHER" id="PTHR42945">
    <property type="entry name" value="HISTIDINE BIOSYNTHESIS BIFUNCTIONAL PROTEIN"/>
    <property type="match status" value="1"/>
</dbReference>
<comment type="subcellular location">
    <subcellularLocation>
        <location evidence="10">Cytoplasm</location>
    </subcellularLocation>
</comment>
<evidence type="ECO:0000256" key="10">
    <source>
        <dbReference type="HAMAP-Rule" id="MF_01020"/>
    </source>
</evidence>
<dbReference type="InterPro" id="IPR008179">
    <property type="entry name" value="HisE"/>
</dbReference>
<protein>
    <recommendedName>
        <fullName evidence="4 10">Phosphoribosyl-ATP pyrophosphatase</fullName>
        <shortName evidence="10">PRA-PH</shortName>
        <ecNumber evidence="3 10">3.6.1.31</ecNumber>
    </recommendedName>
</protein>
<evidence type="ECO:0000256" key="7">
    <source>
        <dbReference type="ARBA" id="ARBA00022801"/>
    </source>
</evidence>
<proteinExistence type="inferred from homology"/>
<dbReference type="SUPFAM" id="SSF101386">
    <property type="entry name" value="all-alpha NTP pyrophosphatases"/>
    <property type="match status" value="1"/>
</dbReference>
<evidence type="ECO:0000256" key="4">
    <source>
        <dbReference type="ARBA" id="ARBA00013336"/>
    </source>
</evidence>
<keyword evidence="8 10" id="KW-0067">ATP-binding</keyword>
<dbReference type="Gene3D" id="1.10.287.1080">
    <property type="entry name" value="MazG-like"/>
    <property type="match status" value="1"/>
</dbReference>
<dbReference type="HAMAP" id="MF_01020">
    <property type="entry name" value="HisE"/>
    <property type="match status" value="1"/>
</dbReference>
<evidence type="ECO:0000256" key="8">
    <source>
        <dbReference type="ARBA" id="ARBA00022840"/>
    </source>
</evidence>
<dbReference type="Proteomes" id="UP001160334">
    <property type="component" value="Unassembled WGS sequence"/>
</dbReference>
<dbReference type="InterPro" id="IPR021130">
    <property type="entry name" value="PRib-ATP_PPHydrolase-like"/>
</dbReference>
<evidence type="ECO:0000256" key="9">
    <source>
        <dbReference type="ARBA" id="ARBA00023102"/>
    </source>
</evidence>
<keyword evidence="7 10" id="KW-0378">Hydrolase</keyword>
<evidence type="ECO:0000256" key="5">
    <source>
        <dbReference type="ARBA" id="ARBA00022605"/>
    </source>
</evidence>
<dbReference type="GO" id="GO:0004636">
    <property type="term" value="F:phosphoribosyl-ATP diphosphatase activity"/>
    <property type="evidence" value="ECO:0007669"/>
    <property type="project" value="UniProtKB-EC"/>
</dbReference>